<dbReference type="Proteomes" id="UP000268070">
    <property type="component" value="Chromosome"/>
</dbReference>
<accession>A0A3G2HR79</accession>
<reference evidence="1 2" key="1">
    <citation type="submission" date="2018-09" db="EMBL/GenBank/DDBJ databases">
        <title>Complete genome sequence of the hydrocarbonoclastic bacterium Alcaligenes aquatilis QD168, isolated from a crude-oil polluted marine sediment of Central Chile.</title>
        <authorList>
            <person name="Duran R.E."/>
            <person name="Barra B."/>
            <person name="Salva-Serra F."/>
            <person name="Mendez V."/>
            <person name="Moore E.R.B."/>
            <person name="Seeger M."/>
        </authorList>
    </citation>
    <scope>NUCLEOTIDE SEQUENCE [LARGE SCALE GENOMIC DNA]</scope>
    <source>
        <strain evidence="1 2">QD168</strain>
    </source>
</reference>
<dbReference type="GO" id="GO:0003677">
    <property type="term" value="F:DNA binding"/>
    <property type="evidence" value="ECO:0007669"/>
    <property type="project" value="UniProtKB-KW"/>
</dbReference>
<proteinExistence type="predicted"/>
<name>A0A3G2HR79_9BURK</name>
<evidence type="ECO:0000313" key="1">
    <source>
        <dbReference type="EMBL" id="AYN19421.1"/>
    </source>
</evidence>
<protein>
    <submittedName>
        <fullName evidence="1">DNA-binding protein</fullName>
    </submittedName>
</protein>
<gene>
    <name evidence="1" type="ORF">D3M96_02040</name>
</gene>
<dbReference type="KEGG" id="aaqu:D3M96_02040"/>
<dbReference type="OrthoDB" id="8910937at2"/>
<dbReference type="AlphaFoldDB" id="A0A3G2HR79"/>
<sequence>MSMEKALTQKYGPLLSLCELAQLLKRSKDGLRIALNGNNEFAETWNSARVKVGRRVYFRAADIAKIIDNSHIGENNE</sequence>
<keyword evidence="1" id="KW-0238">DNA-binding</keyword>
<evidence type="ECO:0000313" key="2">
    <source>
        <dbReference type="Proteomes" id="UP000268070"/>
    </source>
</evidence>
<organism evidence="1 2">
    <name type="scientific">Alcaligenes aquatilis</name>
    <dbReference type="NCBI Taxonomy" id="323284"/>
    <lineage>
        <taxon>Bacteria</taxon>
        <taxon>Pseudomonadati</taxon>
        <taxon>Pseudomonadota</taxon>
        <taxon>Betaproteobacteria</taxon>
        <taxon>Burkholderiales</taxon>
        <taxon>Alcaligenaceae</taxon>
        <taxon>Alcaligenes</taxon>
    </lineage>
</organism>
<dbReference type="EMBL" id="CP032153">
    <property type="protein sequence ID" value="AYN19421.1"/>
    <property type="molecule type" value="Genomic_DNA"/>
</dbReference>